<dbReference type="Proteomes" id="UP000694428">
    <property type="component" value="Unplaced"/>
</dbReference>
<dbReference type="PROSITE" id="PS50330">
    <property type="entry name" value="UIM"/>
    <property type="match status" value="1"/>
</dbReference>
<dbReference type="GO" id="GO:0005543">
    <property type="term" value="F:phospholipid binding"/>
    <property type="evidence" value="ECO:0007669"/>
    <property type="project" value="TreeGrafter"/>
</dbReference>
<dbReference type="Pfam" id="PF01417">
    <property type="entry name" value="ENTH"/>
    <property type="match status" value="1"/>
</dbReference>
<proteinExistence type="inferred from homology"/>
<dbReference type="GO" id="GO:0005768">
    <property type="term" value="C:endosome"/>
    <property type="evidence" value="ECO:0007669"/>
    <property type="project" value="TreeGrafter"/>
</dbReference>
<keyword evidence="10" id="KW-1185">Reference proteome</keyword>
<dbReference type="Gene3D" id="1.25.40.90">
    <property type="match status" value="1"/>
</dbReference>
<evidence type="ECO:0000259" key="8">
    <source>
        <dbReference type="PROSITE" id="PS50942"/>
    </source>
</evidence>
<dbReference type="InterPro" id="IPR008942">
    <property type="entry name" value="ENTH_VHS"/>
</dbReference>
<protein>
    <recommendedName>
        <fullName evidence="8">ENTH domain-containing protein</fullName>
    </recommendedName>
</protein>
<evidence type="ECO:0000256" key="1">
    <source>
        <dbReference type="ARBA" id="ARBA00004496"/>
    </source>
</evidence>
<feature type="compositionally biased region" description="Basic and acidic residues" evidence="7">
    <location>
        <begin position="144"/>
        <end position="155"/>
    </location>
</feature>
<evidence type="ECO:0000313" key="10">
    <source>
        <dbReference type="Proteomes" id="UP000694428"/>
    </source>
</evidence>
<comment type="similarity">
    <text evidence="2">Belongs to the epsin family.</text>
</comment>
<keyword evidence="4" id="KW-0597">Phosphoprotein</keyword>
<dbReference type="InterPro" id="IPR003903">
    <property type="entry name" value="UIM_dom"/>
</dbReference>
<dbReference type="SMART" id="SM00273">
    <property type="entry name" value="ENTH"/>
    <property type="match status" value="1"/>
</dbReference>
<comment type="subcellular location">
    <subcellularLocation>
        <location evidence="1">Cytoplasm</location>
    </subcellularLocation>
</comment>
<dbReference type="FunFam" id="1.25.40.90:FF:000002">
    <property type="entry name" value="epsin-2 isoform X1"/>
    <property type="match status" value="1"/>
</dbReference>
<keyword evidence="3" id="KW-0963">Cytoplasm</keyword>
<dbReference type="PROSITE" id="PS50942">
    <property type="entry name" value="ENTH"/>
    <property type="match status" value="1"/>
</dbReference>
<name>A0A8C9G4T7_PAVCR</name>
<dbReference type="GO" id="GO:0030125">
    <property type="term" value="C:clathrin vesicle coat"/>
    <property type="evidence" value="ECO:0007669"/>
    <property type="project" value="TreeGrafter"/>
</dbReference>
<evidence type="ECO:0000256" key="2">
    <source>
        <dbReference type="ARBA" id="ARBA00010130"/>
    </source>
</evidence>
<evidence type="ECO:0000256" key="4">
    <source>
        <dbReference type="ARBA" id="ARBA00022553"/>
    </source>
</evidence>
<dbReference type="InterPro" id="IPR013809">
    <property type="entry name" value="ENTH"/>
</dbReference>
<feature type="region of interest" description="Disordered" evidence="7">
    <location>
        <begin position="298"/>
        <end position="364"/>
    </location>
</feature>
<feature type="region of interest" description="Disordered" evidence="7">
    <location>
        <begin position="144"/>
        <end position="212"/>
    </location>
</feature>
<dbReference type="AlphaFoldDB" id="A0A8C9G4T7"/>
<reference evidence="9" key="2">
    <citation type="submission" date="2025-09" db="UniProtKB">
        <authorList>
            <consortium name="Ensembl"/>
        </authorList>
    </citation>
    <scope>IDENTIFICATION</scope>
</reference>
<accession>A0A8C9G4T7</accession>
<keyword evidence="6" id="KW-0446">Lipid-binding</keyword>
<dbReference type="CDD" id="cd16990">
    <property type="entry name" value="ENTH_Epsin"/>
    <property type="match status" value="1"/>
</dbReference>
<dbReference type="GO" id="GO:0030276">
    <property type="term" value="F:clathrin binding"/>
    <property type="evidence" value="ECO:0007669"/>
    <property type="project" value="TreeGrafter"/>
</dbReference>
<dbReference type="SUPFAM" id="SSF48464">
    <property type="entry name" value="ENTH/VHS domain"/>
    <property type="match status" value="1"/>
</dbReference>
<evidence type="ECO:0000313" key="9">
    <source>
        <dbReference type="Ensembl" id="ENSPSTP00000025747.1"/>
    </source>
</evidence>
<evidence type="ECO:0000256" key="3">
    <source>
        <dbReference type="ARBA" id="ARBA00022490"/>
    </source>
</evidence>
<dbReference type="GO" id="GO:0006897">
    <property type="term" value="P:endocytosis"/>
    <property type="evidence" value="ECO:0007669"/>
    <property type="project" value="TreeGrafter"/>
</dbReference>
<feature type="compositionally biased region" description="Polar residues" evidence="7">
    <location>
        <begin position="346"/>
        <end position="358"/>
    </location>
</feature>
<dbReference type="Ensembl" id="ENSPSTT00000027081.1">
    <property type="protein sequence ID" value="ENSPSTP00000025747.1"/>
    <property type="gene ID" value="ENSPSTG00000018930.1"/>
</dbReference>
<sequence>MTTSALRRQVKNIVHNYSEAEIKVREATSNDPWGPPSSLMSEIADLTFNTVAFAEVMGMIWRRLNDSGKNWRHVYKALTLLDYLIKTGSEKVTHQCRENLYTIQTLKDFQYVDRDGKDQGINIREKVKQVMALLKDEERLKQERAHALQTKERMALEGMGSGSHQSTYGRRASPYGDDYGRTRGSPSSFNSSSSSPRFTSDLEQARPQTTGEEELQLQLALAMSREEAEKVGRWGGAAPYPGLWPLWRRGSLGLPESPRASLICGILLSVVSLLFSDMKPKAEPAAWTGTADPWVPVLSSSGEPVPQAATTSQQTAAGPWDFPPASADPWGKAPASSGFSPADPWTATSPPAQGSGTTPAADPWAAVADPLPVPACGDCSPRLQPTHTALSPAAELDPFGDLFPGTKQDTAKSFDLANLADSLPESCKERKDCKTPEAFLGPAASSLVNLDSLVAPPQAAKTRSTNRPPDSAGPPAGTAPGGVRGLRDRPLCAQRLSARPGAAPWGGWQPWSG</sequence>
<feature type="compositionally biased region" description="Low complexity" evidence="7">
    <location>
        <begin position="468"/>
        <end position="478"/>
    </location>
</feature>
<feature type="domain" description="ENTH" evidence="8">
    <location>
        <begin position="12"/>
        <end position="144"/>
    </location>
</feature>
<dbReference type="PANTHER" id="PTHR12276">
    <property type="entry name" value="EPSIN/ENT-RELATED"/>
    <property type="match status" value="1"/>
</dbReference>
<evidence type="ECO:0000256" key="6">
    <source>
        <dbReference type="ARBA" id="ARBA00023121"/>
    </source>
</evidence>
<dbReference type="PANTHER" id="PTHR12276:SF16">
    <property type="entry name" value="EPSIN-3"/>
    <property type="match status" value="1"/>
</dbReference>
<dbReference type="GO" id="GO:0005886">
    <property type="term" value="C:plasma membrane"/>
    <property type="evidence" value="ECO:0007669"/>
    <property type="project" value="TreeGrafter"/>
</dbReference>
<feature type="compositionally biased region" description="Low complexity" evidence="7">
    <location>
        <begin position="307"/>
        <end position="317"/>
    </location>
</feature>
<reference evidence="9" key="1">
    <citation type="submission" date="2025-08" db="UniProtKB">
        <authorList>
            <consortium name="Ensembl"/>
        </authorList>
    </citation>
    <scope>IDENTIFICATION</scope>
</reference>
<feature type="region of interest" description="Disordered" evidence="7">
    <location>
        <begin position="445"/>
        <end position="513"/>
    </location>
</feature>
<evidence type="ECO:0000256" key="7">
    <source>
        <dbReference type="SAM" id="MobiDB-lite"/>
    </source>
</evidence>
<feature type="compositionally biased region" description="Low complexity" evidence="7">
    <location>
        <begin position="182"/>
        <end position="199"/>
    </location>
</feature>
<evidence type="ECO:0000256" key="5">
    <source>
        <dbReference type="ARBA" id="ARBA00022737"/>
    </source>
</evidence>
<organism evidence="9 10">
    <name type="scientific">Pavo cristatus</name>
    <name type="common">Indian peafowl</name>
    <name type="synonym">Blue peafowl</name>
    <dbReference type="NCBI Taxonomy" id="9049"/>
    <lineage>
        <taxon>Eukaryota</taxon>
        <taxon>Metazoa</taxon>
        <taxon>Chordata</taxon>
        <taxon>Craniata</taxon>
        <taxon>Vertebrata</taxon>
        <taxon>Euteleostomi</taxon>
        <taxon>Archelosauria</taxon>
        <taxon>Archosauria</taxon>
        <taxon>Dinosauria</taxon>
        <taxon>Saurischia</taxon>
        <taxon>Theropoda</taxon>
        <taxon>Coelurosauria</taxon>
        <taxon>Aves</taxon>
        <taxon>Neognathae</taxon>
        <taxon>Galloanserae</taxon>
        <taxon>Galliformes</taxon>
        <taxon>Phasianidae</taxon>
        <taxon>Phasianinae</taxon>
        <taxon>Pavo</taxon>
    </lineage>
</organism>
<keyword evidence="5" id="KW-0677">Repeat</keyword>